<dbReference type="InterPro" id="IPR001296">
    <property type="entry name" value="Glyco_trans_1"/>
</dbReference>
<comment type="caution">
    <text evidence="3">The sequence shown here is derived from an EMBL/GenBank/DDBJ whole genome shotgun (WGS) entry which is preliminary data.</text>
</comment>
<dbReference type="RefSeq" id="WP_309727140.1">
    <property type="nucleotide sequence ID" value="NZ_JAVDQA010000001.1"/>
</dbReference>
<keyword evidence="4" id="KW-1185">Reference proteome</keyword>
<feature type="domain" description="Glycosyl transferase family 1" evidence="2">
    <location>
        <begin position="171"/>
        <end position="318"/>
    </location>
</feature>
<evidence type="ECO:0000259" key="2">
    <source>
        <dbReference type="Pfam" id="PF00534"/>
    </source>
</evidence>
<dbReference type="SUPFAM" id="SSF53756">
    <property type="entry name" value="UDP-Glycosyltransferase/glycogen phosphorylase"/>
    <property type="match status" value="1"/>
</dbReference>
<evidence type="ECO:0000313" key="4">
    <source>
        <dbReference type="Proteomes" id="UP001257659"/>
    </source>
</evidence>
<proteinExistence type="predicted"/>
<evidence type="ECO:0000256" key="1">
    <source>
        <dbReference type="ARBA" id="ARBA00022679"/>
    </source>
</evidence>
<sequence length="357" mass="40816">MNIAIIAHNNYPITSSSSSPEDKLILGLIDALQQKGANITLFAQSGSQANCTIQTFNTNSIDWQYETEENPAQRKLVEENHAYLEAFQILKNSDVDLVHNFSTHQLPIFTAQFLTIPTLTLLQQKPLASLQSAVKLNQQKNCFFIAPNYYLKSIWSPHSKIDDIIYNGIDEDLWKFRNAYEEKRFIFWGEIDRSSNLEKIIKTIKRNNYKLWITGKITNSAYFEYVIQPELTKNIEYLGELEDSATAKLLGEANAAIFSTTHPNTSEKILQSLSCGTPVTTFADEEVMEYLPSSCGNFVTEDDEDSLERALQEAILKSRKGCRTFVEENFTIQKTIKEYLALYQKIINQYSQKLNLI</sequence>
<protein>
    <submittedName>
        <fullName evidence="3">Glycosyltransferase involved in cell wall biosynthesis</fullName>
    </submittedName>
</protein>
<dbReference type="Proteomes" id="UP001257659">
    <property type="component" value="Unassembled WGS sequence"/>
</dbReference>
<name>A0ABU1K6M9_9FLAO</name>
<accession>A0ABU1K6M9</accession>
<dbReference type="EMBL" id="JAVDQA010000001">
    <property type="protein sequence ID" value="MDR6300238.1"/>
    <property type="molecule type" value="Genomic_DNA"/>
</dbReference>
<gene>
    <name evidence="3" type="ORF">GGR31_000854</name>
</gene>
<dbReference type="PANTHER" id="PTHR46401:SF2">
    <property type="entry name" value="GLYCOSYLTRANSFERASE WBBK-RELATED"/>
    <property type="match status" value="1"/>
</dbReference>
<organism evidence="3 4">
    <name type="scientific">Mesonia maritima</name>
    <dbReference type="NCBI Taxonomy" id="1793873"/>
    <lineage>
        <taxon>Bacteria</taxon>
        <taxon>Pseudomonadati</taxon>
        <taxon>Bacteroidota</taxon>
        <taxon>Flavobacteriia</taxon>
        <taxon>Flavobacteriales</taxon>
        <taxon>Flavobacteriaceae</taxon>
        <taxon>Mesonia</taxon>
    </lineage>
</organism>
<reference evidence="3 4" key="1">
    <citation type="submission" date="2023-07" db="EMBL/GenBank/DDBJ databases">
        <title>Genomic Encyclopedia of Type Strains, Phase IV (KMG-IV): sequencing the most valuable type-strain genomes for metagenomic binning, comparative biology and taxonomic classification.</title>
        <authorList>
            <person name="Goeker M."/>
        </authorList>
    </citation>
    <scope>NUCLEOTIDE SEQUENCE [LARGE SCALE GENOMIC DNA]</scope>
    <source>
        <strain evidence="3 4">DSM 102814</strain>
    </source>
</reference>
<dbReference type="PANTHER" id="PTHR46401">
    <property type="entry name" value="GLYCOSYLTRANSFERASE WBBK-RELATED"/>
    <property type="match status" value="1"/>
</dbReference>
<evidence type="ECO:0000313" key="3">
    <source>
        <dbReference type="EMBL" id="MDR6300238.1"/>
    </source>
</evidence>
<dbReference type="Pfam" id="PF00534">
    <property type="entry name" value="Glycos_transf_1"/>
    <property type="match status" value="1"/>
</dbReference>
<keyword evidence="1" id="KW-0808">Transferase</keyword>
<dbReference type="Gene3D" id="3.40.50.2000">
    <property type="entry name" value="Glycogen Phosphorylase B"/>
    <property type="match status" value="2"/>
</dbReference>